<organism evidence="1 2">
    <name type="scientific">Candidatus Uhrbacteria bacterium RIFOXYB2_FULL_57_15</name>
    <dbReference type="NCBI Taxonomy" id="1802422"/>
    <lineage>
        <taxon>Bacteria</taxon>
        <taxon>Candidatus Uhriibacteriota</taxon>
    </lineage>
</organism>
<protein>
    <submittedName>
        <fullName evidence="1">Uncharacterized protein</fullName>
    </submittedName>
</protein>
<dbReference type="EMBL" id="MGFE01000019">
    <property type="protein sequence ID" value="OGL98566.1"/>
    <property type="molecule type" value="Genomic_DNA"/>
</dbReference>
<evidence type="ECO:0000313" key="1">
    <source>
        <dbReference type="EMBL" id="OGL98566.1"/>
    </source>
</evidence>
<gene>
    <name evidence="1" type="ORF">A2304_04335</name>
</gene>
<dbReference type="AlphaFoldDB" id="A0A1F7W7E4"/>
<comment type="caution">
    <text evidence="1">The sequence shown here is derived from an EMBL/GenBank/DDBJ whole genome shotgun (WGS) entry which is preliminary data.</text>
</comment>
<evidence type="ECO:0000313" key="2">
    <source>
        <dbReference type="Proteomes" id="UP000176501"/>
    </source>
</evidence>
<accession>A0A1F7W7E4</accession>
<proteinExistence type="predicted"/>
<dbReference type="Proteomes" id="UP000176501">
    <property type="component" value="Unassembled WGS sequence"/>
</dbReference>
<sequence length="406" mass="45579">MWRTFAAHERKPTEFLDDALTRVEFDRSLRARADATLVAEAASEPLVAEAMRTPQTPPHHAEGPFLDDHLRLALQTLYAVFDGALRLVGIEEFARLKGFGGEVEEIEETIKENAALYETFVLCHDVAKWPLVYFDAPEGSRGRSEGFVEAPRAHRDDAGSAERAKARSAFLKLYDAFVAQRKGLSRTEAQTEFYLTYGIEAHYAGHGRAFHAPAYRALLERVASRRSLPPRDIDLLETLIAHHLDPLDDFASPNPSVVLRYHAIAAKHGYDADDFIDLLQGCLFLDTVCGSRRQTVGATQHEADSLVNFLRSEHDFAPWRRAEKERYREELRKRERNAGFRAVGLDGVALMNLLGMDPGPAFGETLRHIHEAVVAGEPLPRFGKKIDAELEKRIAGYFGQTFQKGD</sequence>
<reference evidence="1 2" key="1">
    <citation type="journal article" date="2016" name="Nat. Commun.">
        <title>Thousands of microbial genomes shed light on interconnected biogeochemical processes in an aquifer system.</title>
        <authorList>
            <person name="Anantharaman K."/>
            <person name="Brown C.T."/>
            <person name="Hug L.A."/>
            <person name="Sharon I."/>
            <person name="Castelle C.J."/>
            <person name="Probst A.J."/>
            <person name="Thomas B.C."/>
            <person name="Singh A."/>
            <person name="Wilkins M.J."/>
            <person name="Karaoz U."/>
            <person name="Brodie E.L."/>
            <person name="Williams K.H."/>
            <person name="Hubbard S.S."/>
            <person name="Banfield J.F."/>
        </authorList>
    </citation>
    <scope>NUCLEOTIDE SEQUENCE [LARGE SCALE GENOMIC DNA]</scope>
</reference>
<dbReference type="SUPFAM" id="SSF81891">
    <property type="entry name" value="Poly A polymerase C-terminal region-like"/>
    <property type="match status" value="1"/>
</dbReference>
<name>A0A1F7W7E4_9BACT</name>